<feature type="domain" description="Glucose-1-phosphate adenylyltransferase/Bifunctional protein GlmU-like C-terminal hexapeptide" evidence="4">
    <location>
        <begin position="288"/>
        <end position="357"/>
    </location>
</feature>
<evidence type="ECO:0000256" key="2">
    <source>
        <dbReference type="ARBA" id="ARBA00023056"/>
    </source>
</evidence>
<organism evidence="5 6">
    <name type="scientific">Candidatus Eubacterium faecipullorum</name>
    <dbReference type="NCBI Taxonomy" id="2838571"/>
    <lineage>
        <taxon>Bacteria</taxon>
        <taxon>Bacillati</taxon>
        <taxon>Bacillota</taxon>
        <taxon>Clostridia</taxon>
        <taxon>Eubacteriales</taxon>
        <taxon>Eubacteriaceae</taxon>
        <taxon>Eubacterium</taxon>
    </lineage>
</organism>
<evidence type="ECO:0000313" key="5">
    <source>
        <dbReference type="EMBL" id="HIW85442.1"/>
    </source>
</evidence>
<dbReference type="Proteomes" id="UP000824205">
    <property type="component" value="Unassembled WGS sequence"/>
</dbReference>
<dbReference type="InterPro" id="IPR011832">
    <property type="entry name" value="GlgDAde_trans"/>
</dbReference>
<dbReference type="Gene3D" id="2.160.10.10">
    <property type="entry name" value="Hexapeptide repeat proteins"/>
    <property type="match status" value="1"/>
</dbReference>
<dbReference type="AlphaFoldDB" id="A0A9D1RD73"/>
<dbReference type="InterPro" id="IPR011831">
    <property type="entry name" value="ADP-Glc_PPase"/>
</dbReference>
<evidence type="ECO:0000259" key="4">
    <source>
        <dbReference type="Pfam" id="PF24894"/>
    </source>
</evidence>
<evidence type="ECO:0000259" key="3">
    <source>
        <dbReference type="Pfam" id="PF00483"/>
    </source>
</evidence>
<dbReference type="Pfam" id="PF00483">
    <property type="entry name" value="NTP_transferase"/>
    <property type="match status" value="1"/>
</dbReference>
<dbReference type="InterPro" id="IPR029044">
    <property type="entry name" value="Nucleotide-diphossugar_trans"/>
</dbReference>
<reference evidence="5" key="2">
    <citation type="submission" date="2021-04" db="EMBL/GenBank/DDBJ databases">
        <authorList>
            <person name="Gilroy R."/>
        </authorList>
    </citation>
    <scope>NUCLEOTIDE SEQUENCE</scope>
    <source>
        <strain evidence="5">421</strain>
    </source>
</reference>
<dbReference type="PANTHER" id="PTHR43523:SF6">
    <property type="entry name" value="GLYCOGEN BIOSYNTHESIS PROTEIN GLGD"/>
    <property type="match status" value="1"/>
</dbReference>
<keyword evidence="5" id="KW-0548">Nucleotidyltransferase</keyword>
<dbReference type="NCBIfam" id="TIGR02092">
    <property type="entry name" value="glgD"/>
    <property type="match status" value="1"/>
</dbReference>
<gene>
    <name evidence="5" type="primary">glgD</name>
    <name evidence="5" type="ORF">IAA48_03010</name>
</gene>
<comment type="caution">
    <text evidence="5">The sequence shown here is derived from an EMBL/GenBank/DDBJ whole genome shotgun (WGS) entry which is preliminary data.</text>
</comment>
<dbReference type="GO" id="GO:0005978">
    <property type="term" value="P:glycogen biosynthetic process"/>
    <property type="evidence" value="ECO:0007669"/>
    <property type="project" value="UniProtKB-KW"/>
</dbReference>
<dbReference type="InterPro" id="IPR011004">
    <property type="entry name" value="Trimer_LpxA-like_sf"/>
</dbReference>
<sequence length="374" mass="41222">MNGKKVLGMIFANIHEGTLDSLTAMRTMGSVPFCSRYRLIDFPLSNMVESGITKVGVITNANFQSLMDHVGTGKPWDLSRKNDGLFILPPFNVGSATMWGNRIDAIYGNMGFLEQSNQAYVVMCDCNNVLSLDYEALFDRHEESGADITVVGVKAPMPDKIGSILCFDKVEADGRITEMSLDRHDEKEIFHSVNIVIMKKYLLESLITTAHSKNEISFQRNVLMANAKSLKIYAYDATESFVGTISSVQAYYDVSMNLLEKDCRSRLFNKDFPIYTKERDDMPSLYGAESHLTNSLVADGCIIDGTVENSIIFKGVKVGKGAVVKNSILMQDTVIGENAKLSCVIADKKVNIKNGVELSGAPTFPVTLSKGTRI</sequence>
<evidence type="ECO:0000313" key="6">
    <source>
        <dbReference type="Proteomes" id="UP000824205"/>
    </source>
</evidence>
<keyword evidence="2" id="KW-0320">Glycogen biosynthesis</keyword>
<dbReference type="SUPFAM" id="SSF53448">
    <property type="entry name" value="Nucleotide-diphospho-sugar transferases"/>
    <property type="match status" value="1"/>
</dbReference>
<dbReference type="InterPro" id="IPR005835">
    <property type="entry name" value="NTP_transferase_dom"/>
</dbReference>
<name>A0A9D1RD73_9FIRM</name>
<dbReference type="PANTHER" id="PTHR43523">
    <property type="entry name" value="GLUCOSE-1-PHOSPHATE ADENYLYLTRANSFERASE-RELATED"/>
    <property type="match status" value="1"/>
</dbReference>
<proteinExistence type="inferred from homology"/>
<dbReference type="Gene3D" id="3.90.550.10">
    <property type="entry name" value="Spore Coat Polysaccharide Biosynthesis Protein SpsA, Chain A"/>
    <property type="match status" value="1"/>
</dbReference>
<accession>A0A9D1RD73</accession>
<dbReference type="CDD" id="cd02508">
    <property type="entry name" value="ADP_Glucose_PP"/>
    <property type="match status" value="1"/>
</dbReference>
<keyword evidence="5" id="KW-0808">Transferase</keyword>
<dbReference type="SUPFAM" id="SSF51161">
    <property type="entry name" value="Trimeric LpxA-like enzymes"/>
    <property type="match status" value="1"/>
</dbReference>
<dbReference type="InterPro" id="IPR056818">
    <property type="entry name" value="GlmU/GlgC-like_hexapep"/>
</dbReference>
<reference evidence="5" key="1">
    <citation type="journal article" date="2021" name="PeerJ">
        <title>Extensive microbial diversity within the chicken gut microbiome revealed by metagenomics and culture.</title>
        <authorList>
            <person name="Gilroy R."/>
            <person name="Ravi A."/>
            <person name="Getino M."/>
            <person name="Pursley I."/>
            <person name="Horton D.L."/>
            <person name="Alikhan N.F."/>
            <person name="Baker D."/>
            <person name="Gharbi K."/>
            <person name="Hall N."/>
            <person name="Watson M."/>
            <person name="Adriaenssens E.M."/>
            <person name="Foster-Nyarko E."/>
            <person name="Jarju S."/>
            <person name="Secka A."/>
            <person name="Antonio M."/>
            <person name="Oren A."/>
            <person name="Chaudhuri R.R."/>
            <person name="La Ragione R."/>
            <person name="Hildebrand F."/>
            <person name="Pallen M.J."/>
        </authorList>
    </citation>
    <scope>NUCLEOTIDE SEQUENCE</scope>
    <source>
        <strain evidence="5">421</strain>
    </source>
</reference>
<protein>
    <submittedName>
        <fullName evidence="5">Glucose-1-phosphate adenylyltransferase subunit GlgD</fullName>
        <ecNumber evidence="5">2.7.7.27</ecNumber>
    </submittedName>
</protein>
<evidence type="ECO:0000256" key="1">
    <source>
        <dbReference type="ARBA" id="ARBA00010443"/>
    </source>
</evidence>
<feature type="domain" description="Nucleotidyl transferase" evidence="3">
    <location>
        <begin position="21"/>
        <end position="164"/>
    </location>
</feature>
<dbReference type="EC" id="2.7.7.27" evidence="5"/>
<dbReference type="EMBL" id="DXGE01000012">
    <property type="protein sequence ID" value="HIW85442.1"/>
    <property type="molecule type" value="Genomic_DNA"/>
</dbReference>
<dbReference type="CDD" id="cd04651">
    <property type="entry name" value="LbH_G1P_AT_C"/>
    <property type="match status" value="1"/>
</dbReference>
<dbReference type="GO" id="GO:0008878">
    <property type="term" value="F:glucose-1-phosphate adenylyltransferase activity"/>
    <property type="evidence" value="ECO:0007669"/>
    <property type="project" value="UniProtKB-EC"/>
</dbReference>
<comment type="similarity">
    <text evidence="1">Belongs to the bacterial/plant glucose-1-phosphate adenylyltransferase family.</text>
</comment>
<dbReference type="Pfam" id="PF24894">
    <property type="entry name" value="Hexapep_GlmU"/>
    <property type="match status" value="1"/>
</dbReference>